<dbReference type="SMART" id="SM01078">
    <property type="entry name" value="CGGC"/>
    <property type="match status" value="1"/>
</dbReference>
<evidence type="ECO:0000313" key="3">
    <source>
        <dbReference type="Proteomes" id="UP000238415"/>
    </source>
</evidence>
<reference evidence="2 3" key="1">
    <citation type="submission" date="2018-03" db="EMBL/GenBank/DDBJ databases">
        <title>Genome sequence of Moorella humiferrea DSM 23265.</title>
        <authorList>
            <person name="Poehlein A."/>
            <person name="Daniel R."/>
        </authorList>
    </citation>
    <scope>NUCLEOTIDE SEQUENCE [LARGE SCALE GENOMIC DNA]</scope>
    <source>
        <strain evidence="2 3">DSM 23265</strain>
    </source>
</reference>
<name>A0A2T0ATZ6_9FIRM</name>
<dbReference type="AlphaFoldDB" id="A0A2T0ATZ6"/>
<proteinExistence type="predicted"/>
<sequence>MLRVGIITCGDYWKKGCPGHQAHVLCFLAVEKKEGPLGGLPGAKIVSFEPCPGCPGDARLEIARRMIRRDKVDCFVFPTCMFLANHCPTAKAAAKTIEKELGRPVLLGSYLEAEEARRYSTVILKPDHVPSLNECRRLLLNLNYLRLLCERKTAPASDKMSLTSFLKAI</sequence>
<dbReference type="Proteomes" id="UP000238415">
    <property type="component" value="Unassembled WGS sequence"/>
</dbReference>
<protein>
    <submittedName>
        <fullName evidence="2">CGGC domain protein</fullName>
    </submittedName>
</protein>
<dbReference type="Pfam" id="PF08821">
    <property type="entry name" value="CGGC"/>
    <property type="match status" value="1"/>
</dbReference>
<organism evidence="2 3">
    <name type="scientific">Neomoorella humiferrea</name>
    <dbReference type="NCBI Taxonomy" id="676965"/>
    <lineage>
        <taxon>Bacteria</taxon>
        <taxon>Bacillati</taxon>
        <taxon>Bacillota</taxon>
        <taxon>Clostridia</taxon>
        <taxon>Neomoorellales</taxon>
        <taxon>Neomoorellaceae</taxon>
        <taxon>Neomoorella</taxon>
    </lineage>
</organism>
<dbReference type="EMBL" id="PVXM01000015">
    <property type="protein sequence ID" value="PRR73933.1"/>
    <property type="molecule type" value="Genomic_DNA"/>
</dbReference>
<evidence type="ECO:0000259" key="1">
    <source>
        <dbReference type="SMART" id="SM01078"/>
    </source>
</evidence>
<comment type="caution">
    <text evidence="2">The sequence shown here is derived from an EMBL/GenBank/DDBJ whole genome shotgun (WGS) entry which is preliminary data.</text>
</comment>
<gene>
    <name evidence="2" type="ORF">MOHU_10750</name>
</gene>
<dbReference type="InterPro" id="IPR014925">
    <property type="entry name" value="CGGC_dom"/>
</dbReference>
<keyword evidence="3" id="KW-1185">Reference proteome</keyword>
<dbReference type="OrthoDB" id="9792960at2"/>
<feature type="domain" description="CGGC" evidence="1">
    <location>
        <begin position="3"/>
        <end position="110"/>
    </location>
</feature>
<accession>A0A2T0ATZ6</accession>
<dbReference type="RefSeq" id="WP_106005060.1">
    <property type="nucleotide sequence ID" value="NZ_CP136419.1"/>
</dbReference>
<evidence type="ECO:0000313" key="2">
    <source>
        <dbReference type="EMBL" id="PRR73933.1"/>
    </source>
</evidence>